<evidence type="ECO:0000256" key="3">
    <source>
        <dbReference type="ARBA" id="ARBA00004937"/>
    </source>
</evidence>
<evidence type="ECO:0000256" key="8">
    <source>
        <dbReference type="ARBA" id="ARBA00023002"/>
    </source>
</evidence>
<comment type="similarity">
    <text evidence="5 10">Belongs to the glucose-6-phosphate dehydrogenase family.</text>
</comment>
<comment type="catalytic activity">
    <reaction evidence="10">
        <text>D-glucose 6-phosphate + NADP(+) = 6-phospho-D-glucono-1,5-lactone + NADPH + H(+)</text>
        <dbReference type="Rhea" id="RHEA:15841"/>
        <dbReference type="ChEBI" id="CHEBI:15378"/>
        <dbReference type="ChEBI" id="CHEBI:57783"/>
        <dbReference type="ChEBI" id="CHEBI:57955"/>
        <dbReference type="ChEBI" id="CHEBI:58349"/>
        <dbReference type="ChEBI" id="CHEBI:61548"/>
        <dbReference type="EC" id="1.1.1.49"/>
    </reaction>
</comment>
<dbReference type="CDD" id="cd01400">
    <property type="entry name" value="6PGL"/>
    <property type="match status" value="1"/>
</dbReference>
<dbReference type="NCBIfam" id="TIGR00871">
    <property type="entry name" value="zwf"/>
    <property type="match status" value="1"/>
</dbReference>
<evidence type="ECO:0000256" key="9">
    <source>
        <dbReference type="ARBA" id="ARBA00023277"/>
    </source>
</evidence>
<evidence type="ECO:0000256" key="10">
    <source>
        <dbReference type="HAMAP-Rule" id="MF_00966"/>
    </source>
</evidence>
<feature type="binding site" evidence="10">
    <location>
        <position position="350"/>
    </location>
    <ligand>
        <name>substrate</name>
    </ligand>
</feature>
<dbReference type="GO" id="GO:0006006">
    <property type="term" value="P:glucose metabolic process"/>
    <property type="evidence" value="ECO:0007669"/>
    <property type="project" value="UniProtKB-KW"/>
</dbReference>
<keyword evidence="8 10" id="KW-0560">Oxidoreductase</keyword>
<comment type="pathway">
    <text evidence="4">Carbohydrate degradation; pentose phosphate pathway; D-ribulose 5-phosphate from D-glucose 6-phosphate (oxidative stage): step 2/3.</text>
</comment>
<organism evidence="14">
    <name type="scientific">Roseihalotalea indica</name>
    <dbReference type="NCBI Taxonomy" id="2867963"/>
    <lineage>
        <taxon>Bacteria</taxon>
        <taxon>Pseudomonadati</taxon>
        <taxon>Bacteroidota</taxon>
        <taxon>Cytophagia</taxon>
        <taxon>Cytophagales</taxon>
        <taxon>Catalimonadaceae</taxon>
        <taxon>Roseihalotalea</taxon>
    </lineage>
</organism>
<dbReference type="HAMAP" id="MF_00966">
    <property type="entry name" value="G6PD"/>
    <property type="match status" value="1"/>
</dbReference>
<proteinExistence type="inferred from homology"/>
<dbReference type="AlphaFoldDB" id="A0AA49JDF5"/>
<dbReference type="GO" id="GO:0050661">
    <property type="term" value="F:NADP binding"/>
    <property type="evidence" value="ECO:0007669"/>
    <property type="project" value="UniProtKB-UniRule"/>
</dbReference>
<dbReference type="InterPro" id="IPR037171">
    <property type="entry name" value="NagB/RpiA_transferase-like"/>
</dbReference>
<dbReference type="EC" id="1.1.1.49" evidence="10"/>
<evidence type="ECO:0000256" key="4">
    <source>
        <dbReference type="ARBA" id="ARBA00004961"/>
    </source>
</evidence>
<comment type="pathway">
    <text evidence="3 10">Carbohydrate degradation; pentose phosphate pathway; D-ribulose 5-phosphate from D-glucose 6-phosphate (oxidative stage): step 1/3.</text>
</comment>
<dbReference type="SUPFAM" id="SSF55347">
    <property type="entry name" value="Glyceraldehyde-3-phosphate dehydrogenase-like, C-terminal domain"/>
    <property type="match status" value="1"/>
</dbReference>
<feature type="domain" description="Glucosamine/galactosamine-6-phosphate isomerase" evidence="12">
    <location>
        <begin position="530"/>
        <end position="750"/>
    </location>
</feature>
<evidence type="ECO:0000256" key="1">
    <source>
        <dbReference type="ARBA" id="ARBA00000832"/>
    </source>
</evidence>
<comment type="caution">
    <text evidence="10">Lacks conserved residue(s) required for the propagation of feature annotation.</text>
</comment>
<evidence type="ECO:0000256" key="6">
    <source>
        <dbReference type="ARBA" id="ARBA00022526"/>
    </source>
</evidence>
<evidence type="ECO:0000259" key="12">
    <source>
        <dbReference type="Pfam" id="PF01182"/>
    </source>
</evidence>
<reference evidence="14" key="1">
    <citation type="journal article" date="2023" name="Comput. Struct. Biotechnol. J.">
        <title>Discovery of a novel marine Bacteroidetes with a rich repertoire of carbohydrate-active enzymes.</title>
        <authorList>
            <person name="Chen B."/>
            <person name="Liu G."/>
            <person name="Chen Q."/>
            <person name="Wang H."/>
            <person name="Liu L."/>
            <person name="Tang K."/>
        </authorList>
    </citation>
    <scope>NUCLEOTIDE SEQUENCE</scope>
    <source>
        <strain evidence="14">TK19036</strain>
    </source>
</reference>
<keyword evidence="9 10" id="KW-0119">Carbohydrate metabolism</keyword>
<feature type="active site" description="Proton acceptor" evidence="10">
    <location>
        <position position="250"/>
    </location>
</feature>
<dbReference type="PANTHER" id="PTHR23429">
    <property type="entry name" value="GLUCOSE-6-PHOSPHATE 1-DEHYDROGENASE G6PD"/>
    <property type="match status" value="1"/>
</dbReference>
<dbReference type="Pfam" id="PF02781">
    <property type="entry name" value="G6PD_C"/>
    <property type="match status" value="1"/>
</dbReference>
<dbReference type="GO" id="GO:0004345">
    <property type="term" value="F:glucose-6-phosphate dehydrogenase activity"/>
    <property type="evidence" value="ECO:0007669"/>
    <property type="project" value="UniProtKB-UniRule"/>
</dbReference>
<dbReference type="NCBIfam" id="TIGR01198">
    <property type="entry name" value="pgl"/>
    <property type="match status" value="1"/>
</dbReference>
<dbReference type="GO" id="GO:0009051">
    <property type="term" value="P:pentose-phosphate shunt, oxidative branch"/>
    <property type="evidence" value="ECO:0007669"/>
    <property type="project" value="TreeGrafter"/>
</dbReference>
<dbReference type="PANTHER" id="PTHR23429:SF0">
    <property type="entry name" value="GLUCOSE-6-PHOSPHATE 1-DEHYDROGENASE"/>
    <property type="match status" value="1"/>
</dbReference>
<evidence type="ECO:0000313" key="14">
    <source>
        <dbReference type="EMBL" id="WKN36743.1"/>
    </source>
</evidence>
<dbReference type="InterPro" id="IPR036291">
    <property type="entry name" value="NAD(P)-bd_dom_sf"/>
</dbReference>
<reference evidence="14" key="2">
    <citation type="journal article" date="2024" name="Antonie Van Leeuwenhoek">
        <title>Roseihalotalea indica gen. nov., sp. nov., a halophilic Bacteroidetes from mesopelagic Southwest Indian Ocean with higher carbohydrate metabolic potential.</title>
        <authorList>
            <person name="Chen B."/>
            <person name="Zhang M."/>
            <person name="Lin D."/>
            <person name="Ye J."/>
            <person name="Tang K."/>
        </authorList>
    </citation>
    <scope>NUCLEOTIDE SEQUENCE</scope>
    <source>
        <strain evidence="14">TK19036</strain>
    </source>
</reference>
<evidence type="ECO:0000256" key="7">
    <source>
        <dbReference type="ARBA" id="ARBA00022857"/>
    </source>
</evidence>
<dbReference type="Gene3D" id="3.40.50.720">
    <property type="entry name" value="NAD(P)-binding Rossmann-like Domain"/>
    <property type="match status" value="1"/>
</dbReference>
<dbReference type="Pfam" id="PF00479">
    <property type="entry name" value="G6PD_N"/>
    <property type="match status" value="1"/>
</dbReference>
<sequence length="763" mass="86345">MNAVDYQNINPTVIVIFGGSGDLNKRKLIPALYNLYIDRYLPENFHIIGLGRTEYSDDDFRSFLKEGVDDFSRRKSDETTWKEFSEHVAYHVSNVKDIESYKEIVGLIEEKEQEWGTKEVNRLFYLSVAPTLFEPIAINLGKVGACQDVNRTRIIIEKPFGHDLKTAHSLNRILTKIFAEQQIFRIDHYLGKETVQNILTFRFTNALFEPIWNRNYIDHVQITVSETVGVGTRGGYYEGSGALRDMIQNHVLQLVSMIAMEPPISLEADEIRNKKVDVLKAMRRISPEDVEEHAVRGQYGPGWIKGEEVPGYRDAEGVAEDSNTETYAAAKFYIDNWRWQDVPIYVRTGKRMADKTTVIAIQLKSAPHRAFVSNGKINQDPNRIIINIQPEMGMKIRFQAKRPGVSQIVNPVEMIFDYEQAYDAPTPEAYETLLLDAVAGNAALFMRADQVEAAWEVVMPILEKWESMPLTDYPSYDAGSWGPPKANELLNQDGRHWFNPPARNVLDTVIEDKHNESKVGVINLHTYNDIDDLSYCAAELFASKSQEAVEKFGRFTVCLSGGSSSKAMYELLAKEPLASKIPWKNVHVFWGDERAVPIDHPDSNAGMAMSAFLKKVPIPENQIYPIEGGLRADVAALQYEEVLQRFFQGRSPRFDLVLLGLGSDGHTASLFPEVTISQKEMTWVKEVFVPKLDSYRITLTPQLINKANCVAFIAYGKGKADALQHVLEGPYEPEQYPAQLIQPTHGEVHWFVDNEAGGTLAKK</sequence>
<dbReference type="SUPFAM" id="SSF100950">
    <property type="entry name" value="NagB/RpiA/CoA transferase-like"/>
    <property type="match status" value="1"/>
</dbReference>
<dbReference type="EMBL" id="CP120682">
    <property type="protein sequence ID" value="WKN36743.1"/>
    <property type="molecule type" value="Genomic_DNA"/>
</dbReference>
<dbReference type="Gene3D" id="3.40.50.1360">
    <property type="match status" value="1"/>
</dbReference>
<keyword evidence="6 10" id="KW-0313">Glucose metabolism</keyword>
<feature type="domain" description="Glucose-6-phosphate dehydrogenase NAD-binding" evidence="11">
    <location>
        <begin position="15"/>
        <end position="197"/>
    </location>
</feature>
<keyword evidence="7 10" id="KW-0521">NADP</keyword>
<feature type="binding site" evidence="10">
    <location>
        <position position="192"/>
    </location>
    <ligand>
        <name>substrate</name>
    </ligand>
</feature>
<dbReference type="GO" id="GO:0005829">
    <property type="term" value="C:cytosol"/>
    <property type="evidence" value="ECO:0007669"/>
    <property type="project" value="TreeGrafter"/>
</dbReference>
<protein>
    <recommendedName>
        <fullName evidence="10">Glucose-6-phosphate 1-dehydrogenase</fullName>
        <shortName evidence="10">G6PD</shortName>
        <ecNumber evidence="10">1.1.1.49</ecNumber>
    </recommendedName>
</protein>
<feature type="domain" description="Glucose-6-phosphate dehydrogenase C-terminal" evidence="13">
    <location>
        <begin position="199"/>
        <end position="497"/>
    </location>
</feature>
<dbReference type="InterPro" id="IPR019796">
    <property type="entry name" value="G6P_DH_AS"/>
</dbReference>
<evidence type="ECO:0000259" key="11">
    <source>
        <dbReference type="Pfam" id="PF00479"/>
    </source>
</evidence>
<dbReference type="PRINTS" id="PR00079">
    <property type="entry name" value="G6PDHDRGNASE"/>
</dbReference>
<comment type="function">
    <text evidence="2">Hydrolysis of 6-phosphogluconolactone to 6-phosphogluconate.</text>
</comment>
<dbReference type="Pfam" id="PF01182">
    <property type="entry name" value="Glucosamine_iso"/>
    <property type="match status" value="1"/>
</dbReference>
<feature type="binding site" evidence="10">
    <location>
        <position position="188"/>
    </location>
    <ligand>
        <name>substrate</name>
    </ligand>
</feature>
<dbReference type="PROSITE" id="PS00069">
    <property type="entry name" value="G6P_DEHYDROGENASE"/>
    <property type="match status" value="1"/>
</dbReference>
<dbReference type="InterPro" id="IPR022675">
    <property type="entry name" value="G6P_DH_C"/>
</dbReference>
<gene>
    <name evidence="10 14" type="primary">zwf</name>
    <name evidence="14" type="ORF">K4G66_30730</name>
</gene>
<dbReference type="InterPro" id="IPR001282">
    <property type="entry name" value="G6P_DH"/>
</dbReference>
<dbReference type="Gene3D" id="3.30.360.10">
    <property type="entry name" value="Dihydrodipicolinate Reductase, domain 2"/>
    <property type="match status" value="1"/>
</dbReference>
<dbReference type="InterPro" id="IPR005900">
    <property type="entry name" value="6-phosphogluconolactonase_DevB"/>
</dbReference>
<feature type="binding site" evidence="10">
    <location>
        <position position="52"/>
    </location>
    <ligand>
        <name>NADP(+)</name>
        <dbReference type="ChEBI" id="CHEBI:58349"/>
    </ligand>
</feature>
<evidence type="ECO:0000256" key="2">
    <source>
        <dbReference type="ARBA" id="ARBA00002681"/>
    </source>
</evidence>
<evidence type="ECO:0000256" key="5">
    <source>
        <dbReference type="ARBA" id="ARBA00009975"/>
    </source>
</evidence>
<dbReference type="InterPro" id="IPR006148">
    <property type="entry name" value="Glc/Gal-6P_isomerase"/>
</dbReference>
<feature type="binding site" evidence="10">
    <location>
        <position position="245"/>
    </location>
    <ligand>
        <name>substrate</name>
    </ligand>
</feature>
<feature type="binding site" evidence="10">
    <location>
        <position position="158"/>
    </location>
    <ligand>
        <name>NADP(+)</name>
        <dbReference type="ChEBI" id="CHEBI:58349"/>
    </ligand>
</feature>
<feature type="binding site" evidence="10">
    <location>
        <position position="355"/>
    </location>
    <ligand>
        <name>substrate</name>
    </ligand>
</feature>
<dbReference type="InterPro" id="IPR022674">
    <property type="entry name" value="G6P_DH_NAD-bd"/>
</dbReference>
<name>A0AA49JDF5_9BACT</name>
<accession>A0AA49JDF5</accession>
<evidence type="ECO:0000259" key="13">
    <source>
        <dbReference type="Pfam" id="PF02781"/>
    </source>
</evidence>
<dbReference type="GO" id="GO:0017057">
    <property type="term" value="F:6-phosphogluconolactonase activity"/>
    <property type="evidence" value="ECO:0007669"/>
    <property type="project" value="UniProtKB-EC"/>
</dbReference>
<dbReference type="SUPFAM" id="SSF51735">
    <property type="entry name" value="NAD(P)-binding Rossmann-fold domains"/>
    <property type="match status" value="1"/>
</dbReference>
<comment type="catalytic activity">
    <reaction evidence="1">
        <text>6-phospho-D-glucono-1,5-lactone + H2O = 6-phospho-D-gluconate + H(+)</text>
        <dbReference type="Rhea" id="RHEA:12556"/>
        <dbReference type="ChEBI" id="CHEBI:15377"/>
        <dbReference type="ChEBI" id="CHEBI:15378"/>
        <dbReference type="ChEBI" id="CHEBI:57955"/>
        <dbReference type="ChEBI" id="CHEBI:58759"/>
        <dbReference type="EC" id="3.1.1.31"/>
    </reaction>
</comment>
<feature type="binding site" evidence="10">
    <location>
        <position position="226"/>
    </location>
    <ligand>
        <name>substrate</name>
    </ligand>
</feature>
<comment type="function">
    <text evidence="10">Catalyzes the oxidation of glucose 6-phosphate to 6-phosphogluconolactone.</text>
</comment>